<dbReference type="RefSeq" id="XP_001330321.1">
    <property type="nucleotide sequence ID" value="XM_001330286.1"/>
</dbReference>
<keyword evidence="3" id="KW-1185">Reference proteome</keyword>
<proteinExistence type="predicted"/>
<keyword evidence="1" id="KW-0472">Membrane</keyword>
<dbReference type="InParanoid" id="A2F0N5"/>
<gene>
    <name evidence="2" type="ORF">TVAG_217880</name>
</gene>
<protein>
    <submittedName>
        <fullName evidence="2">Uncharacterized protein</fullName>
    </submittedName>
</protein>
<feature type="transmembrane region" description="Helical" evidence="1">
    <location>
        <begin position="325"/>
        <end position="344"/>
    </location>
</feature>
<dbReference type="AlphaFoldDB" id="A2F0N5"/>
<evidence type="ECO:0000313" key="2">
    <source>
        <dbReference type="EMBL" id="EAY01550.1"/>
    </source>
</evidence>
<dbReference type="VEuPathDB" id="TrichDB:TVAG_217880"/>
<name>A2F0N5_TRIV3</name>
<organism evidence="2 3">
    <name type="scientific">Trichomonas vaginalis (strain ATCC PRA-98 / G3)</name>
    <dbReference type="NCBI Taxonomy" id="412133"/>
    <lineage>
        <taxon>Eukaryota</taxon>
        <taxon>Metamonada</taxon>
        <taxon>Parabasalia</taxon>
        <taxon>Trichomonadida</taxon>
        <taxon>Trichomonadidae</taxon>
        <taxon>Trichomonas</taxon>
    </lineage>
</organism>
<keyword evidence="1" id="KW-0812">Transmembrane</keyword>
<evidence type="ECO:0000313" key="3">
    <source>
        <dbReference type="Proteomes" id="UP000001542"/>
    </source>
</evidence>
<reference evidence="2" key="1">
    <citation type="submission" date="2006-10" db="EMBL/GenBank/DDBJ databases">
        <authorList>
            <person name="Amadeo P."/>
            <person name="Zhao Q."/>
            <person name="Wortman J."/>
            <person name="Fraser-Liggett C."/>
            <person name="Carlton J."/>
        </authorList>
    </citation>
    <scope>NUCLEOTIDE SEQUENCE</scope>
    <source>
        <strain evidence="2">G3</strain>
    </source>
</reference>
<reference evidence="2" key="2">
    <citation type="journal article" date="2007" name="Science">
        <title>Draft genome sequence of the sexually transmitted pathogen Trichomonas vaginalis.</title>
        <authorList>
            <person name="Carlton J.M."/>
            <person name="Hirt R.P."/>
            <person name="Silva J.C."/>
            <person name="Delcher A.L."/>
            <person name="Schatz M."/>
            <person name="Zhao Q."/>
            <person name="Wortman J.R."/>
            <person name="Bidwell S.L."/>
            <person name="Alsmark U.C.M."/>
            <person name="Besteiro S."/>
            <person name="Sicheritz-Ponten T."/>
            <person name="Noel C.J."/>
            <person name="Dacks J.B."/>
            <person name="Foster P.G."/>
            <person name="Simillion C."/>
            <person name="Van de Peer Y."/>
            <person name="Miranda-Saavedra D."/>
            <person name="Barton G.J."/>
            <person name="Westrop G.D."/>
            <person name="Mueller S."/>
            <person name="Dessi D."/>
            <person name="Fiori P.L."/>
            <person name="Ren Q."/>
            <person name="Paulsen I."/>
            <person name="Zhang H."/>
            <person name="Bastida-Corcuera F.D."/>
            <person name="Simoes-Barbosa A."/>
            <person name="Brown M.T."/>
            <person name="Hayes R.D."/>
            <person name="Mukherjee M."/>
            <person name="Okumura C.Y."/>
            <person name="Schneider R."/>
            <person name="Smith A.J."/>
            <person name="Vanacova S."/>
            <person name="Villalvazo M."/>
            <person name="Haas B.J."/>
            <person name="Pertea M."/>
            <person name="Feldblyum T.V."/>
            <person name="Utterback T.R."/>
            <person name="Shu C.L."/>
            <person name="Osoegawa K."/>
            <person name="de Jong P.J."/>
            <person name="Hrdy I."/>
            <person name="Horvathova L."/>
            <person name="Zubacova Z."/>
            <person name="Dolezal P."/>
            <person name="Malik S.B."/>
            <person name="Logsdon J.M. Jr."/>
            <person name="Henze K."/>
            <person name="Gupta A."/>
            <person name="Wang C.C."/>
            <person name="Dunne R.L."/>
            <person name="Upcroft J.A."/>
            <person name="Upcroft P."/>
            <person name="White O."/>
            <person name="Salzberg S.L."/>
            <person name="Tang P."/>
            <person name="Chiu C.-H."/>
            <person name="Lee Y.-S."/>
            <person name="Embley T.M."/>
            <person name="Coombs G.H."/>
            <person name="Mottram J.C."/>
            <person name="Tachezy J."/>
            <person name="Fraser-Liggett C.M."/>
            <person name="Johnson P.J."/>
        </authorList>
    </citation>
    <scope>NUCLEOTIDE SEQUENCE [LARGE SCALE GENOMIC DNA]</scope>
    <source>
        <strain evidence="2">G3</strain>
    </source>
</reference>
<keyword evidence="1" id="KW-1133">Transmembrane helix</keyword>
<dbReference type="EMBL" id="DS113564">
    <property type="protein sequence ID" value="EAY01550.1"/>
    <property type="molecule type" value="Genomic_DNA"/>
</dbReference>
<dbReference type="KEGG" id="tva:4759376"/>
<evidence type="ECO:0000256" key="1">
    <source>
        <dbReference type="SAM" id="Phobius"/>
    </source>
</evidence>
<accession>A2F0N5</accession>
<dbReference type="Proteomes" id="UP000001542">
    <property type="component" value="Unassembled WGS sequence"/>
</dbReference>
<dbReference type="VEuPathDB" id="TrichDB:TVAGG3_0928710"/>
<sequence length="374" mass="41394">MFFLLHNANTFFSSEYVGILGIKLMPHDRETTVENHKFTIMDSIFYNCSTNAQSDRSGGGAIAINKKAIYGVIDRVVFDTCSSTGYGGAICLKSTDGYFQICCTIALKCVAKDTLGNFIKSDGKNQNFFNLSSISMCGNSNFPTGSAPVSFSGHNFAGHINSSINDCFSKSGSEFLGNSNLTMCSFIDNSATDASCLLFSYFLEMKFVNIIKNYQLNTEKGMIVLTPNGNYHIFNTYIAENKNGNTFQCKDAKLQIESSFIDVFTSDVPIDFVPDQSQSQLNITFFIGNLDAVLRPRPTRTPAYRKGYHNKNELLIQSQKRRKQLMMFILLSIVVICTGILAIISTGNDDLPEEEPLLLKKKKKAALSPMNAIV</sequence>